<dbReference type="GO" id="GO:0042601">
    <property type="term" value="C:endospore-forming forespore"/>
    <property type="evidence" value="ECO:0007669"/>
    <property type="project" value="TreeGrafter"/>
</dbReference>
<keyword evidence="2" id="KW-1185">Reference proteome</keyword>
<dbReference type="AlphaFoldDB" id="A0A9X5BHU6"/>
<dbReference type="GO" id="GO:0051539">
    <property type="term" value="F:4 iron, 4 sulfur cluster binding"/>
    <property type="evidence" value="ECO:0007669"/>
    <property type="project" value="TreeGrafter"/>
</dbReference>
<sequence>MKENIGVINMIYILTAMYAEARAIITHFHLKKDISHIHFQVFDNQEVGIRLIVAGIGAISAAVAIADTCMAAEAGDFLVNVGICAGIQEEKVSEKGNDCLAKGALLSREPNQGENERICRIGEIFLCNKIREQITGRTFYPDILYPHGLKEAQILTGAAAYTKDKKKEGFWLYDMEAAAVYQAGLYYFGPHQMSFLKVVSDYGDAEKVTAEQVRELMEGNVERIAEYVNFLQEIGRKEQSGISFLEDVLLSETEKLCRDMHCSKTMAAALRQCIRYGILSGVDIAELRKEMYREGKLPCKDKREGKLCFEEFKRRVL</sequence>
<dbReference type="EMBL" id="QZDT01000016">
    <property type="protein sequence ID" value="NBJ93187.1"/>
    <property type="molecule type" value="Genomic_DNA"/>
</dbReference>
<dbReference type="InterPro" id="IPR035994">
    <property type="entry name" value="Nucleoside_phosphorylase_sf"/>
</dbReference>
<comment type="caution">
    <text evidence="1">The sequence shown here is derived from an EMBL/GenBank/DDBJ whole genome shotgun (WGS) entry which is preliminary data.</text>
</comment>
<evidence type="ECO:0000313" key="1">
    <source>
        <dbReference type="EMBL" id="NBJ93187.1"/>
    </source>
</evidence>
<evidence type="ECO:0000313" key="2">
    <source>
        <dbReference type="Proteomes" id="UP001154420"/>
    </source>
</evidence>
<dbReference type="OrthoDB" id="21362at2"/>
<dbReference type="GO" id="GO:0009116">
    <property type="term" value="P:nucleoside metabolic process"/>
    <property type="evidence" value="ECO:0007669"/>
    <property type="project" value="InterPro"/>
</dbReference>
<proteinExistence type="predicted"/>
<name>A0A9X5BHU6_9FIRM</name>
<dbReference type="PANTHER" id="PTHR37822">
    <property type="entry name" value="SPORE PHOTOPRODUCT LYASE-RELATED"/>
    <property type="match status" value="1"/>
</dbReference>
<dbReference type="GO" id="GO:0003913">
    <property type="term" value="F:DNA photolyase activity"/>
    <property type="evidence" value="ECO:0007669"/>
    <property type="project" value="TreeGrafter"/>
</dbReference>
<dbReference type="Proteomes" id="UP001154420">
    <property type="component" value="Unassembled WGS sequence"/>
</dbReference>
<dbReference type="SUPFAM" id="SSF53167">
    <property type="entry name" value="Purine and uridine phosphorylases"/>
    <property type="match status" value="1"/>
</dbReference>
<protein>
    <recommendedName>
        <fullName evidence="3">Nucleoside phosphorylase domain-containing protein</fullName>
    </recommendedName>
</protein>
<dbReference type="PANTHER" id="PTHR37822:SF2">
    <property type="entry name" value="SPORE PHOTOPRODUCT LYASE"/>
    <property type="match status" value="1"/>
</dbReference>
<dbReference type="Gene3D" id="3.40.50.1580">
    <property type="entry name" value="Nucleoside phosphorylase domain"/>
    <property type="match status" value="1"/>
</dbReference>
<dbReference type="RefSeq" id="WP_160560290.1">
    <property type="nucleotide sequence ID" value="NZ_QZDT01000016.1"/>
</dbReference>
<dbReference type="GO" id="GO:1904047">
    <property type="term" value="F:S-adenosyl-L-methionine binding"/>
    <property type="evidence" value="ECO:0007669"/>
    <property type="project" value="TreeGrafter"/>
</dbReference>
<organism evidence="1 2">
    <name type="scientific">Parablautia muri</name>
    <dbReference type="NCBI Taxonomy" id="2320879"/>
    <lineage>
        <taxon>Bacteria</taxon>
        <taxon>Bacillati</taxon>
        <taxon>Bacillota</taxon>
        <taxon>Clostridia</taxon>
        <taxon>Lachnospirales</taxon>
        <taxon>Lachnospiraceae</taxon>
        <taxon>Parablautia</taxon>
    </lineage>
</organism>
<gene>
    <name evidence="1" type="ORF">D5281_11415</name>
</gene>
<dbReference type="InterPro" id="IPR049539">
    <property type="entry name" value="SPL"/>
</dbReference>
<evidence type="ECO:0008006" key="3">
    <source>
        <dbReference type="Google" id="ProtNLM"/>
    </source>
</evidence>
<accession>A0A9X5BHU6</accession>
<reference evidence="1" key="1">
    <citation type="submission" date="2018-09" db="EMBL/GenBank/DDBJ databases">
        <title>Murine metabolic-syndrome-specific gut microbial biobank.</title>
        <authorList>
            <person name="Liu C."/>
        </authorList>
    </citation>
    <scope>NUCLEOTIDE SEQUENCE</scope>
    <source>
        <strain evidence="1">D42-62</strain>
    </source>
</reference>